<dbReference type="RefSeq" id="WP_005397656.1">
    <property type="nucleotide sequence ID" value="NZ_JH601088.1"/>
</dbReference>
<keyword evidence="7" id="KW-0808">Transferase</keyword>
<dbReference type="InterPro" id="IPR004720">
    <property type="entry name" value="PTS_IIB_sorbose-sp"/>
</dbReference>
<dbReference type="GO" id="GO:0008982">
    <property type="term" value="F:protein-N(PI)-phosphohistidine-sugar phosphotransferase activity"/>
    <property type="evidence" value="ECO:0007669"/>
    <property type="project" value="InterPro"/>
</dbReference>
<dbReference type="PANTHER" id="PTHR32502:SF25">
    <property type="entry name" value="PHOSPHOTRANSFERASE SYSTEM, MANNOSE-SPECIFIC EIIC"/>
    <property type="match status" value="1"/>
</dbReference>
<evidence type="ECO:0000256" key="1">
    <source>
        <dbReference type="ARBA" id="ARBA00004496"/>
    </source>
</evidence>
<keyword evidence="10" id="KW-0418">Kinase</keyword>
<organism evidence="15 16">
    <name type="scientific">Helcococcus kunzii ATCC 51366</name>
    <dbReference type="NCBI Taxonomy" id="883114"/>
    <lineage>
        <taxon>Bacteria</taxon>
        <taxon>Bacillati</taxon>
        <taxon>Bacillota</taxon>
        <taxon>Tissierellia</taxon>
        <taxon>Tissierellales</taxon>
        <taxon>Peptoniphilaceae</taxon>
        <taxon>Helcococcus</taxon>
    </lineage>
</organism>
<dbReference type="eggNOG" id="COG3444">
    <property type="taxonomic scope" value="Bacteria"/>
</dbReference>
<dbReference type="InterPro" id="IPR036667">
    <property type="entry name" value="PTS_IIB_sorbose-sp_sf"/>
</dbReference>
<dbReference type="STRING" id="883114.HMPREF9709_00499"/>
<dbReference type="Gene3D" id="3.40.35.10">
    <property type="entry name" value="Phosphotransferase system, sorbose subfamily IIB component"/>
    <property type="match status" value="1"/>
</dbReference>
<keyword evidence="16" id="KW-1185">Reference proteome</keyword>
<dbReference type="Proteomes" id="UP000004191">
    <property type="component" value="Unassembled WGS sequence"/>
</dbReference>
<evidence type="ECO:0000256" key="10">
    <source>
        <dbReference type="ARBA" id="ARBA00022777"/>
    </source>
</evidence>
<feature type="transmembrane region" description="Helical" evidence="13">
    <location>
        <begin position="172"/>
        <end position="198"/>
    </location>
</feature>
<gene>
    <name evidence="15" type="ORF">HMPREF9709_00499</name>
</gene>
<dbReference type="GO" id="GO:0009401">
    <property type="term" value="P:phosphoenolpyruvate-dependent sugar phosphotransferase system"/>
    <property type="evidence" value="ECO:0007669"/>
    <property type="project" value="UniProtKB-KW"/>
</dbReference>
<evidence type="ECO:0000256" key="9">
    <source>
        <dbReference type="ARBA" id="ARBA00022692"/>
    </source>
</evidence>
<evidence type="ECO:0000256" key="13">
    <source>
        <dbReference type="SAM" id="Phobius"/>
    </source>
</evidence>
<keyword evidence="4" id="KW-1003">Cell membrane</keyword>
<dbReference type="PATRIC" id="fig|883114.3.peg.492"/>
<keyword evidence="9 13" id="KW-0812">Transmembrane</keyword>
<dbReference type="GeneID" id="96998515"/>
<feature type="domain" description="PTS EIIB type-4" evidence="14">
    <location>
        <begin position="1"/>
        <end position="68"/>
    </location>
</feature>
<dbReference type="Pfam" id="PF03609">
    <property type="entry name" value="EII-Sor"/>
    <property type="match status" value="1"/>
</dbReference>
<proteinExistence type="predicted"/>
<dbReference type="PANTHER" id="PTHR32502">
    <property type="entry name" value="N-ACETYLGALACTOSAMINE PERMEASE II COMPONENT-RELATED"/>
    <property type="match status" value="1"/>
</dbReference>
<dbReference type="InterPro" id="IPR004700">
    <property type="entry name" value="PTS_IIC_man"/>
</dbReference>
<evidence type="ECO:0000256" key="5">
    <source>
        <dbReference type="ARBA" id="ARBA00022490"/>
    </source>
</evidence>
<sequence length="345" mass="36536">MDIKEINLGSIDYSLGKDVITTSVAMGKEDYEALDKLRKMGIKFDVRKVPTDKGENFDNMMKKAKEQLYYEGFMSTMQIILIFLIAFLAGTEGVLDQFQFHQPTVSCTLIGLVTGHLKEGVILGGSLQLITLGWANVGAAIAPDVALAGVSAAIIMVLGLQSGDVSNVNTAINTSIFIAVPIAIAGLFLTMIVRTISISLVHGMDRAAETGNFKAIDGLSILAVTLQGLRIAIPALIICLISPEVVTNALNSMPKWLTEGMVIGGGMVAAVGYAMVINLMETKETWPFFALGFAISALSELTLIALGVIGISLALIYTTLKNASKNNNSGNGGSGDPLGDILNDY</sequence>
<keyword evidence="6" id="KW-0762">Sugar transport</keyword>
<dbReference type="GO" id="GO:0005886">
    <property type="term" value="C:plasma membrane"/>
    <property type="evidence" value="ECO:0007669"/>
    <property type="project" value="UniProtKB-SubCell"/>
</dbReference>
<keyword evidence="12 13" id="KW-0472">Membrane</keyword>
<comment type="subcellular location">
    <subcellularLocation>
        <location evidence="2">Cell membrane</location>
        <topology evidence="2">Multi-pass membrane protein</topology>
    </subcellularLocation>
    <subcellularLocation>
        <location evidence="1">Cytoplasm</location>
    </subcellularLocation>
</comment>
<evidence type="ECO:0000256" key="12">
    <source>
        <dbReference type="ARBA" id="ARBA00023136"/>
    </source>
</evidence>
<dbReference type="eggNOG" id="COG3715">
    <property type="taxonomic scope" value="Bacteria"/>
</dbReference>
<dbReference type="EMBL" id="AGEI01000013">
    <property type="protein sequence ID" value="EHR35073.1"/>
    <property type="molecule type" value="Genomic_DNA"/>
</dbReference>
<keyword evidence="5" id="KW-0963">Cytoplasm</keyword>
<comment type="caution">
    <text evidence="15">The sequence shown here is derived from an EMBL/GenBank/DDBJ whole genome shotgun (WGS) entry which is preliminary data.</text>
</comment>
<dbReference type="NCBIfam" id="NF011647">
    <property type="entry name" value="PRK15065.1"/>
    <property type="match status" value="1"/>
</dbReference>
<dbReference type="InterPro" id="IPR050303">
    <property type="entry name" value="GatZ_KbaZ_carbometab"/>
</dbReference>
<dbReference type="Pfam" id="PF03830">
    <property type="entry name" value="PTSIIB_sorb"/>
    <property type="match status" value="1"/>
</dbReference>
<name>H3NMD8_9FIRM</name>
<evidence type="ECO:0000259" key="14">
    <source>
        <dbReference type="PROSITE" id="PS51101"/>
    </source>
</evidence>
<dbReference type="GO" id="GO:0005737">
    <property type="term" value="C:cytoplasm"/>
    <property type="evidence" value="ECO:0007669"/>
    <property type="project" value="UniProtKB-SubCell"/>
</dbReference>
<feature type="transmembrane region" description="Helical" evidence="13">
    <location>
        <begin position="137"/>
        <end position="160"/>
    </location>
</feature>
<evidence type="ECO:0000256" key="8">
    <source>
        <dbReference type="ARBA" id="ARBA00022683"/>
    </source>
</evidence>
<dbReference type="PROSITE" id="PS51101">
    <property type="entry name" value="PTS_EIIB_TYPE_4"/>
    <property type="match status" value="1"/>
</dbReference>
<keyword evidence="8" id="KW-0598">Phosphotransferase system</keyword>
<evidence type="ECO:0000256" key="3">
    <source>
        <dbReference type="ARBA" id="ARBA00022448"/>
    </source>
</evidence>
<dbReference type="HOGENOM" id="CLU_069101_0_0_9"/>
<feature type="transmembrane region" description="Helical" evidence="13">
    <location>
        <begin position="261"/>
        <end position="280"/>
    </location>
</feature>
<feature type="transmembrane region" description="Helical" evidence="13">
    <location>
        <begin position="286"/>
        <end position="317"/>
    </location>
</feature>
<evidence type="ECO:0000256" key="7">
    <source>
        <dbReference type="ARBA" id="ARBA00022679"/>
    </source>
</evidence>
<dbReference type="SUPFAM" id="SSF52728">
    <property type="entry name" value="PTS IIb component"/>
    <property type="match status" value="1"/>
</dbReference>
<feature type="transmembrane region" description="Helical" evidence="13">
    <location>
        <begin position="218"/>
        <end position="241"/>
    </location>
</feature>
<dbReference type="GO" id="GO:0016301">
    <property type="term" value="F:kinase activity"/>
    <property type="evidence" value="ECO:0007669"/>
    <property type="project" value="UniProtKB-KW"/>
</dbReference>
<dbReference type="AlphaFoldDB" id="H3NMD8"/>
<keyword evidence="11 13" id="KW-1133">Transmembrane helix</keyword>
<evidence type="ECO:0000256" key="11">
    <source>
        <dbReference type="ARBA" id="ARBA00022989"/>
    </source>
</evidence>
<feature type="transmembrane region" description="Helical" evidence="13">
    <location>
        <begin position="68"/>
        <end position="89"/>
    </location>
</feature>
<evidence type="ECO:0000313" key="15">
    <source>
        <dbReference type="EMBL" id="EHR35073.1"/>
    </source>
</evidence>
<keyword evidence="3" id="KW-0813">Transport</keyword>
<protein>
    <recommendedName>
        <fullName evidence="14">PTS EIIB type-4 domain-containing protein</fullName>
    </recommendedName>
</protein>
<dbReference type="PROSITE" id="PS51106">
    <property type="entry name" value="PTS_EIIC_TYPE_4"/>
    <property type="match status" value="1"/>
</dbReference>
<evidence type="ECO:0000256" key="2">
    <source>
        <dbReference type="ARBA" id="ARBA00004651"/>
    </source>
</evidence>
<evidence type="ECO:0000256" key="4">
    <source>
        <dbReference type="ARBA" id="ARBA00022475"/>
    </source>
</evidence>
<accession>H3NMD8</accession>
<evidence type="ECO:0000313" key="16">
    <source>
        <dbReference type="Proteomes" id="UP000004191"/>
    </source>
</evidence>
<evidence type="ECO:0000256" key="6">
    <source>
        <dbReference type="ARBA" id="ARBA00022597"/>
    </source>
</evidence>
<reference evidence="15 16" key="1">
    <citation type="submission" date="2012-01" db="EMBL/GenBank/DDBJ databases">
        <title>The Genome Sequence of Helcococcus kunzii ATCC 51366.</title>
        <authorList>
            <consortium name="The Broad Institute Genome Sequencing Platform"/>
            <person name="Earl A."/>
            <person name="Ward D."/>
            <person name="Feldgarden M."/>
            <person name="Gevers D."/>
            <person name="Huys G."/>
            <person name="Young S.K."/>
            <person name="Zeng Q."/>
            <person name="Gargeya S."/>
            <person name="Fitzgerald M."/>
            <person name="Haas B."/>
            <person name="Abouelleil A."/>
            <person name="Alvarado L."/>
            <person name="Arachchi H.M."/>
            <person name="Berlin A."/>
            <person name="Chapman S.B."/>
            <person name="Gearin G."/>
            <person name="Goldberg J."/>
            <person name="Griggs A."/>
            <person name="Gujja S."/>
            <person name="Hansen M."/>
            <person name="Heiman D."/>
            <person name="Howarth C."/>
            <person name="Larimer J."/>
            <person name="Lui A."/>
            <person name="MacDonald P.J.P."/>
            <person name="McCowen C."/>
            <person name="Montmayeur A."/>
            <person name="Murphy C."/>
            <person name="Neiman D."/>
            <person name="Pearson M."/>
            <person name="Priest M."/>
            <person name="Roberts A."/>
            <person name="Saif S."/>
            <person name="Shea T."/>
            <person name="Sisk P."/>
            <person name="Stolte C."/>
            <person name="Sykes S."/>
            <person name="Wortman J."/>
            <person name="Nusbaum C."/>
            <person name="Birren B."/>
        </authorList>
    </citation>
    <scope>NUCLEOTIDE SEQUENCE [LARGE SCALE GENOMIC DNA]</scope>
    <source>
        <strain evidence="15 16">ATCC 51366</strain>
    </source>
</reference>